<feature type="region of interest" description="Disordered" evidence="4">
    <location>
        <begin position="1"/>
        <end position="45"/>
    </location>
</feature>
<dbReference type="Pfam" id="PF00400">
    <property type="entry name" value="WD40"/>
    <property type="match status" value="1"/>
</dbReference>
<keyword evidence="7" id="KW-1185">Reference proteome</keyword>
<feature type="domain" description="Anaphase-promoting complex subunit 4-like WD40" evidence="5">
    <location>
        <begin position="49"/>
        <end position="139"/>
    </location>
</feature>
<proteinExistence type="predicted"/>
<evidence type="ECO:0000313" key="7">
    <source>
        <dbReference type="Proteomes" id="UP000323386"/>
    </source>
</evidence>
<organism evidence="6 7">
    <name type="scientific">Pseudozyma flocculosa</name>
    <dbReference type="NCBI Taxonomy" id="84751"/>
    <lineage>
        <taxon>Eukaryota</taxon>
        <taxon>Fungi</taxon>
        <taxon>Dikarya</taxon>
        <taxon>Basidiomycota</taxon>
        <taxon>Ustilaginomycotina</taxon>
        <taxon>Ustilaginomycetes</taxon>
        <taxon>Ustilaginales</taxon>
        <taxon>Ustilaginaceae</taxon>
        <taxon>Pseudozyma</taxon>
    </lineage>
</organism>
<protein>
    <submittedName>
        <fullName evidence="6">Related to GLE2 - required for nuclear pore complex structure and function</fullName>
    </submittedName>
</protein>
<feature type="repeat" description="WD" evidence="3">
    <location>
        <begin position="277"/>
        <end position="317"/>
    </location>
</feature>
<dbReference type="SUPFAM" id="SSF50978">
    <property type="entry name" value="WD40 repeat-like"/>
    <property type="match status" value="1"/>
</dbReference>
<dbReference type="Proteomes" id="UP000323386">
    <property type="component" value="Unassembled WGS sequence"/>
</dbReference>
<dbReference type="PROSITE" id="PS50082">
    <property type="entry name" value="WD_REPEATS_2"/>
    <property type="match status" value="3"/>
</dbReference>
<dbReference type="InterPro" id="IPR001680">
    <property type="entry name" value="WD40_rpt"/>
</dbReference>
<evidence type="ECO:0000256" key="4">
    <source>
        <dbReference type="SAM" id="MobiDB-lite"/>
    </source>
</evidence>
<evidence type="ECO:0000256" key="3">
    <source>
        <dbReference type="PROSITE-ProRule" id="PRU00221"/>
    </source>
</evidence>
<name>A0A5C3EUF4_9BASI</name>
<reference evidence="6 7" key="1">
    <citation type="submission" date="2018-03" db="EMBL/GenBank/DDBJ databases">
        <authorList>
            <person name="Guldener U."/>
        </authorList>
    </citation>
    <scope>NUCLEOTIDE SEQUENCE [LARGE SCALE GENOMIC DNA]</scope>
    <source>
        <strain evidence="6 7">DAOM196992</strain>
    </source>
</reference>
<dbReference type="Pfam" id="PF12894">
    <property type="entry name" value="ANAPC4_WD40"/>
    <property type="match status" value="1"/>
</dbReference>
<sequence>MSFFSSSTATPGGFGARTGPTSTPSTAAKVTGEQDQEVTPGPTDGISALSFSPAADFLAVASWDNHVRIYRIDKANPQPVSPWQQYTHEAPVLDVCWSGDGTKVISAGADKVARCFDMNTNTPAVVAQHDQPIRAVRWLNACGGVLVTAGWDKQLKIWKLDPQPNQVQMLNLPERAYAMDTCGNICVVAMAERGVLAFRLDESGQIVPLSEHQSPLKYQTRSLAALPEGDGYALGGVEGRVAVQYFHDPPDKDGKVKKFAFKCHRRAHADHPDVPRNESHLFPVNAIAFNVHGTFATGGGDGSINFWCKQSRTRLKTFETKGPANAPKELFKTNPNRIPISAIAFNRDATIFAYAISYDWHKGYQGANPENKVYIQPVNYEDVKKRPPKA</sequence>
<feature type="compositionally biased region" description="Polar residues" evidence="4">
    <location>
        <begin position="19"/>
        <end position="28"/>
    </location>
</feature>
<gene>
    <name evidence="6" type="ORF">PSFLO_01419</name>
</gene>
<evidence type="ECO:0000313" key="6">
    <source>
        <dbReference type="EMBL" id="SPO35948.1"/>
    </source>
</evidence>
<dbReference type="InterPro" id="IPR036322">
    <property type="entry name" value="WD40_repeat_dom_sf"/>
</dbReference>
<dbReference type="AlphaFoldDB" id="A0A5C3EUF4"/>
<dbReference type="EMBL" id="OOIP01000003">
    <property type="protein sequence ID" value="SPO35948.1"/>
    <property type="molecule type" value="Genomic_DNA"/>
</dbReference>
<feature type="compositionally biased region" description="Polar residues" evidence="4">
    <location>
        <begin position="1"/>
        <end position="10"/>
    </location>
</feature>
<keyword evidence="1 3" id="KW-0853">WD repeat</keyword>
<keyword evidence="2" id="KW-0677">Repeat</keyword>
<evidence type="ECO:0000259" key="5">
    <source>
        <dbReference type="Pfam" id="PF12894"/>
    </source>
</evidence>
<accession>A0A5C3EUF4</accession>
<dbReference type="FunFam" id="2.130.10.10:FF:001069">
    <property type="entry name" value="Related to GLE2-required for nuclear pore complex structure and function"/>
    <property type="match status" value="1"/>
</dbReference>
<dbReference type="InterPro" id="IPR024977">
    <property type="entry name" value="Apc4-like_WD40_dom"/>
</dbReference>
<evidence type="ECO:0000256" key="2">
    <source>
        <dbReference type="ARBA" id="ARBA00022737"/>
    </source>
</evidence>
<dbReference type="OrthoDB" id="256303at2759"/>
<dbReference type="Gene3D" id="2.130.10.10">
    <property type="entry name" value="YVTN repeat-like/Quinoprotein amine dehydrogenase"/>
    <property type="match status" value="1"/>
</dbReference>
<feature type="repeat" description="WD" evidence="3">
    <location>
        <begin position="39"/>
        <end position="80"/>
    </location>
</feature>
<evidence type="ECO:0000256" key="1">
    <source>
        <dbReference type="ARBA" id="ARBA00022574"/>
    </source>
</evidence>
<dbReference type="SMART" id="SM00320">
    <property type="entry name" value="WD40"/>
    <property type="match status" value="4"/>
</dbReference>
<feature type="repeat" description="WD" evidence="3">
    <location>
        <begin position="126"/>
        <end position="161"/>
    </location>
</feature>
<dbReference type="InterPro" id="IPR015943">
    <property type="entry name" value="WD40/YVTN_repeat-like_dom_sf"/>
</dbReference>
<dbReference type="PANTHER" id="PTHR10971">
    <property type="entry name" value="MRNA EXPORT FACTOR AND BUB3"/>
    <property type="match status" value="1"/>
</dbReference>